<evidence type="ECO:0000256" key="6">
    <source>
        <dbReference type="ARBA" id="ARBA00022918"/>
    </source>
</evidence>
<dbReference type="InterPro" id="IPR050951">
    <property type="entry name" value="Retrovirus_Pol_polyprotein"/>
</dbReference>
<keyword evidence="6" id="KW-0695">RNA-directed DNA polymerase</keyword>
<dbReference type="GO" id="GO:0003964">
    <property type="term" value="F:RNA-directed DNA polymerase activity"/>
    <property type="evidence" value="ECO:0007669"/>
    <property type="project" value="UniProtKB-KW"/>
</dbReference>
<dbReference type="Gene3D" id="3.10.20.370">
    <property type="match status" value="1"/>
</dbReference>
<dbReference type="FunFam" id="3.10.20.370:FF:000001">
    <property type="entry name" value="Retrovirus-related Pol polyprotein from transposon 17.6-like protein"/>
    <property type="match status" value="1"/>
</dbReference>
<accession>A0A5A7RB39</accession>
<dbReference type="InterPro" id="IPR041588">
    <property type="entry name" value="Integrase_H2C2"/>
</dbReference>
<keyword evidence="5" id="KW-0378">Hydrolase</keyword>
<proteinExistence type="predicted"/>
<dbReference type="EMBL" id="BKCP01011181">
    <property type="protein sequence ID" value="GER54496.1"/>
    <property type="molecule type" value="Genomic_DNA"/>
</dbReference>
<organism evidence="8 9">
    <name type="scientific">Striga asiatica</name>
    <name type="common">Asiatic witchweed</name>
    <name type="synonym">Buchnera asiatica</name>
    <dbReference type="NCBI Taxonomy" id="4170"/>
    <lineage>
        <taxon>Eukaryota</taxon>
        <taxon>Viridiplantae</taxon>
        <taxon>Streptophyta</taxon>
        <taxon>Embryophyta</taxon>
        <taxon>Tracheophyta</taxon>
        <taxon>Spermatophyta</taxon>
        <taxon>Magnoliopsida</taxon>
        <taxon>eudicotyledons</taxon>
        <taxon>Gunneridae</taxon>
        <taxon>Pentapetalae</taxon>
        <taxon>asterids</taxon>
        <taxon>lamiids</taxon>
        <taxon>Lamiales</taxon>
        <taxon>Orobanchaceae</taxon>
        <taxon>Buchnereae</taxon>
        <taxon>Striga</taxon>
    </lineage>
</organism>
<evidence type="ECO:0000313" key="9">
    <source>
        <dbReference type="Proteomes" id="UP000325081"/>
    </source>
</evidence>
<dbReference type="SUPFAM" id="SSF53098">
    <property type="entry name" value="Ribonuclease H-like"/>
    <property type="match status" value="1"/>
</dbReference>
<dbReference type="InterPro" id="IPR001584">
    <property type="entry name" value="Integrase_cat-core"/>
</dbReference>
<keyword evidence="4" id="KW-0255">Endonuclease</keyword>
<evidence type="ECO:0000256" key="1">
    <source>
        <dbReference type="ARBA" id="ARBA00022679"/>
    </source>
</evidence>
<evidence type="ECO:0000256" key="2">
    <source>
        <dbReference type="ARBA" id="ARBA00022695"/>
    </source>
</evidence>
<dbReference type="GO" id="GO:0016787">
    <property type="term" value="F:hydrolase activity"/>
    <property type="evidence" value="ECO:0007669"/>
    <property type="project" value="UniProtKB-KW"/>
</dbReference>
<sequence>MPVRSEASWVSLESFQELKAKLTIAPVLTIPDPMLDFTIHSDASKQGFGCVLMQQGKVVAYASRQLKPLEQNCPTHDLELAAVVHALKIWRHYLYGGKCEIFNDHKSLKYIFMQKELNMRQRGWLELVMDYDCTISYHPDKANVVADALSWKGRGGLACVLTQQEKLIREFSRLEIDSVEQFPRASEVLESLVVALTLQERIVAEQPKDRFLCLMRDLSQVGWIGGFATAPDGALVFEQRLCVLKVLALRREILEEAHSTPYSVHPWSTKMYQDLKRSFWWRGRKRDVARFVDHCFVYQRVKAENQRPSGLAHPLEIPEWKWEQVTMDFVVSLPRTRSGNNSIWVIVDRLTKTAHFLPVKTTMKLEKYAKTYIREIVRLHGVPVFDSIRPRHMIYCTVWIWLHIDMGTRLHFSTDYHLETDGQSERTIQTLEDMLRACFFD</sequence>
<evidence type="ECO:0000313" key="8">
    <source>
        <dbReference type="EMBL" id="GER54496.1"/>
    </source>
</evidence>
<dbReference type="InterPro" id="IPR043502">
    <property type="entry name" value="DNA/RNA_pol_sf"/>
</dbReference>
<dbReference type="Gene3D" id="1.10.340.70">
    <property type="match status" value="1"/>
</dbReference>
<keyword evidence="3" id="KW-0540">Nuclease</keyword>
<evidence type="ECO:0000256" key="4">
    <source>
        <dbReference type="ARBA" id="ARBA00022759"/>
    </source>
</evidence>
<keyword evidence="1" id="KW-0808">Transferase</keyword>
<dbReference type="PROSITE" id="PS50994">
    <property type="entry name" value="INTEGRASE"/>
    <property type="match status" value="1"/>
</dbReference>
<name>A0A5A7RB39_STRAF</name>
<dbReference type="GO" id="GO:0003676">
    <property type="term" value="F:nucleic acid binding"/>
    <property type="evidence" value="ECO:0007669"/>
    <property type="project" value="InterPro"/>
</dbReference>
<dbReference type="AlphaFoldDB" id="A0A5A7RB39"/>
<dbReference type="SUPFAM" id="SSF56672">
    <property type="entry name" value="DNA/RNA polymerases"/>
    <property type="match status" value="1"/>
</dbReference>
<evidence type="ECO:0000259" key="7">
    <source>
        <dbReference type="PROSITE" id="PS50994"/>
    </source>
</evidence>
<protein>
    <submittedName>
        <fullName evidence="8">Polyprotein</fullName>
    </submittedName>
</protein>
<dbReference type="Pfam" id="PF17921">
    <property type="entry name" value="Integrase_H2C2"/>
    <property type="match status" value="1"/>
</dbReference>
<dbReference type="GO" id="GO:0004519">
    <property type="term" value="F:endonuclease activity"/>
    <property type="evidence" value="ECO:0007669"/>
    <property type="project" value="UniProtKB-KW"/>
</dbReference>
<evidence type="ECO:0000256" key="5">
    <source>
        <dbReference type="ARBA" id="ARBA00022801"/>
    </source>
</evidence>
<comment type="caution">
    <text evidence="8">The sequence shown here is derived from an EMBL/GenBank/DDBJ whole genome shotgun (WGS) entry which is preliminary data.</text>
</comment>
<dbReference type="Gene3D" id="3.30.420.10">
    <property type="entry name" value="Ribonuclease H-like superfamily/Ribonuclease H"/>
    <property type="match status" value="1"/>
</dbReference>
<dbReference type="CDD" id="cd09274">
    <property type="entry name" value="RNase_HI_RT_Ty3"/>
    <property type="match status" value="1"/>
</dbReference>
<dbReference type="PANTHER" id="PTHR37984:SF5">
    <property type="entry name" value="PROTEIN NYNRIN-LIKE"/>
    <property type="match status" value="1"/>
</dbReference>
<reference evidence="9" key="1">
    <citation type="journal article" date="2019" name="Curr. Biol.">
        <title>Genome Sequence of Striga asiatica Provides Insight into the Evolution of Plant Parasitism.</title>
        <authorList>
            <person name="Yoshida S."/>
            <person name="Kim S."/>
            <person name="Wafula E.K."/>
            <person name="Tanskanen J."/>
            <person name="Kim Y.M."/>
            <person name="Honaas L."/>
            <person name="Yang Z."/>
            <person name="Spallek T."/>
            <person name="Conn C.E."/>
            <person name="Ichihashi Y."/>
            <person name="Cheong K."/>
            <person name="Cui S."/>
            <person name="Der J.P."/>
            <person name="Gundlach H."/>
            <person name="Jiao Y."/>
            <person name="Hori C."/>
            <person name="Ishida J.K."/>
            <person name="Kasahara H."/>
            <person name="Kiba T."/>
            <person name="Kim M.S."/>
            <person name="Koo N."/>
            <person name="Laohavisit A."/>
            <person name="Lee Y.H."/>
            <person name="Lumba S."/>
            <person name="McCourt P."/>
            <person name="Mortimer J.C."/>
            <person name="Mutuku J.M."/>
            <person name="Nomura T."/>
            <person name="Sasaki-Sekimoto Y."/>
            <person name="Seto Y."/>
            <person name="Wang Y."/>
            <person name="Wakatake T."/>
            <person name="Sakakibara H."/>
            <person name="Demura T."/>
            <person name="Yamaguchi S."/>
            <person name="Yoneyama K."/>
            <person name="Manabe R.I."/>
            <person name="Nelson D.C."/>
            <person name="Schulman A.H."/>
            <person name="Timko M.P."/>
            <person name="dePamphilis C.W."/>
            <person name="Choi D."/>
            <person name="Shirasu K."/>
        </authorList>
    </citation>
    <scope>NUCLEOTIDE SEQUENCE [LARGE SCALE GENOMIC DNA]</scope>
    <source>
        <strain evidence="9">cv. UVA1</strain>
    </source>
</reference>
<keyword evidence="2" id="KW-0548">Nucleotidyltransferase</keyword>
<dbReference type="Proteomes" id="UP000325081">
    <property type="component" value="Unassembled WGS sequence"/>
</dbReference>
<dbReference type="InterPro" id="IPR012337">
    <property type="entry name" value="RNaseH-like_sf"/>
</dbReference>
<feature type="domain" description="Integrase catalytic" evidence="7">
    <location>
        <begin position="314"/>
        <end position="441"/>
    </location>
</feature>
<keyword evidence="9" id="KW-1185">Reference proteome</keyword>
<gene>
    <name evidence="8" type="ORF">STAS_32094</name>
</gene>
<dbReference type="GO" id="GO:0015074">
    <property type="term" value="P:DNA integration"/>
    <property type="evidence" value="ECO:0007669"/>
    <property type="project" value="InterPro"/>
</dbReference>
<dbReference type="Pfam" id="PF17917">
    <property type="entry name" value="RT_RNaseH"/>
    <property type="match status" value="1"/>
</dbReference>
<dbReference type="OrthoDB" id="96655at2759"/>
<evidence type="ECO:0000256" key="3">
    <source>
        <dbReference type="ARBA" id="ARBA00022722"/>
    </source>
</evidence>
<dbReference type="InterPro" id="IPR036397">
    <property type="entry name" value="RNaseH_sf"/>
</dbReference>
<dbReference type="PANTHER" id="PTHR37984">
    <property type="entry name" value="PROTEIN CBG26694"/>
    <property type="match status" value="1"/>
</dbReference>
<dbReference type="InterPro" id="IPR041373">
    <property type="entry name" value="RT_RNaseH"/>
</dbReference>